<organism evidence="1 2">
    <name type="scientific">Deinococcus yavapaiensis KR-236</name>
    <dbReference type="NCBI Taxonomy" id="694435"/>
    <lineage>
        <taxon>Bacteria</taxon>
        <taxon>Thermotogati</taxon>
        <taxon>Deinococcota</taxon>
        <taxon>Deinococci</taxon>
        <taxon>Deinococcales</taxon>
        <taxon>Deinococcaceae</taxon>
        <taxon>Deinococcus</taxon>
    </lineage>
</organism>
<evidence type="ECO:0000313" key="2">
    <source>
        <dbReference type="Proteomes" id="UP000248326"/>
    </source>
</evidence>
<gene>
    <name evidence="1" type="ORF">DES52_11936</name>
</gene>
<accession>A0A318S0C2</accession>
<proteinExistence type="predicted"/>
<comment type="caution">
    <text evidence="1">The sequence shown here is derived from an EMBL/GenBank/DDBJ whole genome shotgun (WGS) entry which is preliminary data.</text>
</comment>
<sequence>MAFMVLESSAEEFTTRYAAHAAQGVLYPGVEGSPLLEFEAGGVVLYLFDRSGPYAALPGPARMVVHAVAKVLEVVGSGEESESLTTTGISSVEGVGYVVQVSRNVCVVQARVPLVLGSFTALSQLSVGDWVRFDSEAPLHGFLIS</sequence>
<dbReference type="AlphaFoldDB" id="A0A318S0C2"/>
<dbReference type="Proteomes" id="UP000248326">
    <property type="component" value="Unassembled WGS sequence"/>
</dbReference>
<evidence type="ECO:0000313" key="1">
    <source>
        <dbReference type="EMBL" id="PYE50015.1"/>
    </source>
</evidence>
<keyword evidence="2" id="KW-1185">Reference proteome</keyword>
<reference evidence="1 2" key="1">
    <citation type="submission" date="2018-06" db="EMBL/GenBank/DDBJ databases">
        <title>Genomic Encyclopedia of Type Strains, Phase IV (KMG-IV): sequencing the most valuable type-strain genomes for metagenomic binning, comparative biology and taxonomic classification.</title>
        <authorList>
            <person name="Goeker M."/>
        </authorList>
    </citation>
    <scope>NUCLEOTIDE SEQUENCE [LARGE SCALE GENOMIC DNA]</scope>
    <source>
        <strain evidence="1 2">DSM 18048</strain>
    </source>
</reference>
<protein>
    <submittedName>
        <fullName evidence="1">Uncharacterized protein</fullName>
    </submittedName>
</protein>
<name>A0A318S0C2_9DEIO</name>
<dbReference type="EMBL" id="QJSX01000019">
    <property type="protein sequence ID" value="PYE50015.1"/>
    <property type="molecule type" value="Genomic_DNA"/>
</dbReference>